<evidence type="ECO:0000256" key="1">
    <source>
        <dbReference type="SAM" id="MobiDB-lite"/>
    </source>
</evidence>
<sequence>DEFSFDKTPKVTTNKGSKGNKMRTLEDKSSNYKNSNIAISKVKKGHIIEDESSDNKTTIKKAKNGQIINDFSSNNAEKEPLKQLKRSRQQFSDDTKFSSDDPEQLVFKKKNINYQKIPSFLHIPKKIWHGYV</sequence>
<dbReference type="AlphaFoldDB" id="A0A9N9KIR0"/>
<evidence type="ECO:0000313" key="2">
    <source>
        <dbReference type="EMBL" id="CAG8838597.1"/>
    </source>
</evidence>
<proteinExistence type="predicted"/>
<protein>
    <submittedName>
        <fullName evidence="2">5425_t:CDS:1</fullName>
    </submittedName>
</protein>
<gene>
    <name evidence="2" type="ORF">CPELLU_LOCUS21727</name>
</gene>
<keyword evidence="3" id="KW-1185">Reference proteome</keyword>
<dbReference type="EMBL" id="CAJVQA010084664">
    <property type="protein sequence ID" value="CAG8838597.1"/>
    <property type="molecule type" value="Genomic_DNA"/>
</dbReference>
<feature type="non-terminal residue" evidence="2">
    <location>
        <position position="1"/>
    </location>
</feature>
<feature type="region of interest" description="Disordered" evidence="1">
    <location>
        <begin position="69"/>
        <end position="102"/>
    </location>
</feature>
<feature type="region of interest" description="Disordered" evidence="1">
    <location>
        <begin position="1"/>
        <end position="29"/>
    </location>
</feature>
<dbReference type="OrthoDB" id="10262868at2759"/>
<organism evidence="2 3">
    <name type="scientific">Cetraspora pellucida</name>
    <dbReference type="NCBI Taxonomy" id="1433469"/>
    <lineage>
        <taxon>Eukaryota</taxon>
        <taxon>Fungi</taxon>
        <taxon>Fungi incertae sedis</taxon>
        <taxon>Mucoromycota</taxon>
        <taxon>Glomeromycotina</taxon>
        <taxon>Glomeromycetes</taxon>
        <taxon>Diversisporales</taxon>
        <taxon>Gigasporaceae</taxon>
        <taxon>Cetraspora</taxon>
    </lineage>
</organism>
<dbReference type="Proteomes" id="UP000789759">
    <property type="component" value="Unassembled WGS sequence"/>
</dbReference>
<comment type="caution">
    <text evidence="2">The sequence shown here is derived from an EMBL/GenBank/DDBJ whole genome shotgun (WGS) entry which is preliminary data.</text>
</comment>
<reference evidence="2" key="1">
    <citation type="submission" date="2021-06" db="EMBL/GenBank/DDBJ databases">
        <authorList>
            <person name="Kallberg Y."/>
            <person name="Tangrot J."/>
            <person name="Rosling A."/>
        </authorList>
    </citation>
    <scope>NUCLEOTIDE SEQUENCE</scope>
    <source>
        <strain evidence="2">FL966</strain>
    </source>
</reference>
<feature type="non-terminal residue" evidence="2">
    <location>
        <position position="132"/>
    </location>
</feature>
<evidence type="ECO:0000313" key="3">
    <source>
        <dbReference type="Proteomes" id="UP000789759"/>
    </source>
</evidence>
<accession>A0A9N9KIR0</accession>
<name>A0A9N9KIR0_9GLOM</name>